<proteinExistence type="predicted"/>
<dbReference type="PaxDb" id="3635-A0A1U8KI98"/>
<dbReference type="AlphaFoldDB" id="A0A1U8KI98"/>
<protein>
    <submittedName>
        <fullName evidence="2">Uncharacterized protein</fullName>
    </submittedName>
</protein>
<dbReference type="OrthoDB" id="849129at2759"/>
<dbReference type="PANTHER" id="PTHR15503:SF45">
    <property type="entry name" value="RNA-DIRECTED DNA POLYMERASE HOMOLOG"/>
    <property type="match status" value="1"/>
</dbReference>
<organism evidence="1 2">
    <name type="scientific">Gossypium hirsutum</name>
    <name type="common">Upland cotton</name>
    <name type="synonym">Gossypium mexicanum</name>
    <dbReference type="NCBI Taxonomy" id="3635"/>
    <lineage>
        <taxon>Eukaryota</taxon>
        <taxon>Viridiplantae</taxon>
        <taxon>Streptophyta</taxon>
        <taxon>Embryophyta</taxon>
        <taxon>Tracheophyta</taxon>
        <taxon>Spermatophyta</taxon>
        <taxon>Magnoliopsida</taxon>
        <taxon>eudicotyledons</taxon>
        <taxon>Gunneridae</taxon>
        <taxon>Pentapetalae</taxon>
        <taxon>rosids</taxon>
        <taxon>malvids</taxon>
        <taxon>Malvales</taxon>
        <taxon>Malvaceae</taxon>
        <taxon>Malvoideae</taxon>
        <taxon>Gossypium</taxon>
    </lineage>
</organism>
<dbReference type="Pfam" id="PF08284">
    <property type="entry name" value="RVP_2"/>
    <property type="match status" value="1"/>
</dbReference>
<reference evidence="1" key="1">
    <citation type="journal article" date="2020" name="Nat. Genet.">
        <title>Genomic diversifications of five Gossypium allopolyploid species and their impact on cotton improvement.</title>
        <authorList>
            <person name="Chen Z.J."/>
            <person name="Sreedasyam A."/>
            <person name="Ando A."/>
            <person name="Song Q."/>
            <person name="De Santiago L.M."/>
            <person name="Hulse-Kemp A.M."/>
            <person name="Ding M."/>
            <person name="Ye W."/>
            <person name="Kirkbride R.C."/>
            <person name="Jenkins J."/>
            <person name="Plott C."/>
            <person name="Lovell J."/>
            <person name="Lin Y.M."/>
            <person name="Vaughn R."/>
            <person name="Liu B."/>
            <person name="Simpson S."/>
            <person name="Scheffler B.E."/>
            <person name="Wen L."/>
            <person name="Saski C.A."/>
            <person name="Grover C.E."/>
            <person name="Hu G."/>
            <person name="Conover J.L."/>
            <person name="Carlson J.W."/>
            <person name="Shu S."/>
            <person name="Boston L.B."/>
            <person name="Williams M."/>
            <person name="Peterson D.G."/>
            <person name="McGee K."/>
            <person name="Jones D.C."/>
            <person name="Wendel J.F."/>
            <person name="Stelly D.M."/>
            <person name="Grimwood J."/>
            <person name="Schmutz J."/>
        </authorList>
    </citation>
    <scope>NUCLEOTIDE SEQUENCE [LARGE SCALE GENOMIC DNA]</scope>
    <source>
        <strain evidence="1">cv. TM-1</strain>
    </source>
</reference>
<evidence type="ECO:0000313" key="2">
    <source>
        <dbReference type="RefSeq" id="XP_016702172.1"/>
    </source>
</evidence>
<dbReference type="CDD" id="cd00303">
    <property type="entry name" value="retropepsin_like"/>
    <property type="match status" value="1"/>
</dbReference>
<evidence type="ECO:0000313" key="1">
    <source>
        <dbReference type="Proteomes" id="UP000818029"/>
    </source>
</evidence>
<dbReference type="PANTHER" id="PTHR15503">
    <property type="entry name" value="LDOC1 RELATED"/>
    <property type="match status" value="1"/>
</dbReference>
<dbReference type="KEGG" id="ghi:107917322"/>
<dbReference type="GeneID" id="107917322"/>
<dbReference type="Proteomes" id="UP000818029">
    <property type="component" value="Chromosome A09"/>
</dbReference>
<gene>
    <name evidence="2" type="primary">LOC107917322</name>
</gene>
<sequence>MGDNSGGRTQRALGRGANRQRRDIGSILSYVASTVFENFGISFESTTSEVTVLSPLGQFVRVSKLYRDVPLVVQWAIFSTNLMELPFREFDLILGMDWLVEHRVSLDCASKRVSLITDDDNFDQ</sequence>
<dbReference type="Gene3D" id="2.40.70.10">
    <property type="entry name" value="Acid Proteases"/>
    <property type="match status" value="1"/>
</dbReference>
<dbReference type="RefSeq" id="XP_016702172.1">
    <property type="nucleotide sequence ID" value="XM_016846683.1"/>
</dbReference>
<reference evidence="2" key="2">
    <citation type="submission" date="2025-08" db="UniProtKB">
        <authorList>
            <consortium name="RefSeq"/>
        </authorList>
    </citation>
    <scope>IDENTIFICATION</scope>
</reference>
<dbReference type="InterPro" id="IPR032567">
    <property type="entry name" value="RTL1-rel"/>
</dbReference>
<name>A0A1U8KI98_GOSHI</name>
<dbReference type="InterPro" id="IPR021109">
    <property type="entry name" value="Peptidase_aspartic_dom_sf"/>
</dbReference>
<keyword evidence="1" id="KW-1185">Reference proteome</keyword>
<accession>A0A1U8KI98</accession>